<comment type="caution">
    <text evidence="2">The sequence shown here is derived from an EMBL/GenBank/DDBJ whole genome shotgun (WGS) entry which is preliminary data.</text>
</comment>
<dbReference type="Proteomes" id="UP000187209">
    <property type="component" value="Unassembled WGS sequence"/>
</dbReference>
<feature type="region of interest" description="Disordered" evidence="1">
    <location>
        <begin position="42"/>
        <end position="61"/>
    </location>
</feature>
<sequence length="303" mass="34620">MKSSKAADVLEIEDFSSKSYNLPLQQNPKRSISLQKPKVIHPQITAQSKSPGKSSGVAGRLIQKRKSVERKIEEMRKQKIEAEMKEVQSKPKISSRSRKLAVIAEKKILKDSSLLDKVQEIKHFSEELSKDKEPKQAAAFIKKSDVKHLCDDEIIGIEEDIQLIEACLNMDKIRVSEVTYPAVQEKTQDKISPQYQSNTFDARNRSKIVAKVKEMGRKPTLMKDSKDPKALNRLPSNVLPRKITMETPIKVINHTPQRKFIKKKSPEVIKQRSSSMGNLTQIQFAYRSLSPYQISIKRNIEED</sequence>
<name>A0A1R2CSJ2_9CILI</name>
<evidence type="ECO:0000313" key="2">
    <source>
        <dbReference type="EMBL" id="OMJ91977.1"/>
    </source>
</evidence>
<dbReference type="EMBL" id="MPUH01000071">
    <property type="protein sequence ID" value="OMJ91977.1"/>
    <property type="molecule type" value="Genomic_DNA"/>
</dbReference>
<proteinExistence type="predicted"/>
<dbReference type="AlphaFoldDB" id="A0A1R2CSJ2"/>
<feature type="compositionally biased region" description="Polar residues" evidence="1">
    <location>
        <begin position="44"/>
        <end position="53"/>
    </location>
</feature>
<gene>
    <name evidence="2" type="ORF">SteCoe_5414</name>
</gene>
<protein>
    <submittedName>
        <fullName evidence="2">Uncharacterized protein</fullName>
    </submittedName>
</protein>
<reference evidence="2 3" key="1">
    <citation type="submission" date="2016-11" db="EMBL/GenBank/DDBJ databases">
        <title>The macronuclear genome of Stentor coeruleus: a giant cell with tiny introns.</title>
        <authorList>
            <person name="Slabodnick M."/>
            <person name="Ruby J.G."/>
            <person name="Reiff S.B."/>
            <person name="Swart E.C."/>
            <person name="Gosai S."/>
            <person name="Prabakaran S."/>
            <person name="Witkowska E."/>
            <person name="Larue G.E."/>
            <person name="Fisher S."/>
            <person name="Freeman R.M."/>
            <person name="Gunawardena J."/>
            <person name="Chu W."/>
            <person name="Stover N.A."/>
            <person name="Gregory B.D."/>
            <person name="Nowacki M."/>
            <person name="Derisi J."/>
            <person name="Roy S.W."/>
            <person name="Marshall W.F."/>
            <person name="Sood P."/>
        </authorList>
    </citation>
    <scope>NUCLEOTIDE SEQUENCE [LARGE SCALE GENOMIC DNA]</scope>
    <source>
        <strain evidence="2">WM001</strain>
    </source>
</reference>
<organism evidence="2 3">
    <name type="scientific">Stentor coeruleus</name>
    <dbReference type="NCBI Taxonomy" id="5963"/>
    <lineage>
        <taxon>Eukaryota</taxon>
        <taxon>Sar</taxon>
        <taxon>Alveolata</taxon>
        <taxon>Ciliophora</taxon>
        <taxon>Postciliodesmatophora</taxon>
        <taxon>Heterotrichea</taxon>
        <taxon>Heterotrichida</taxon>
        <taxon>Stentoridae</taxon>
        <taxon>Stentor</taxon>
    </lineage>
</organism>
<keyword evidence="3" id="KW-1185">Reference proteome</keyword>
<accession>A0A1R2CSJ2</accession>
<evidence type="ECO:0000313" key="3">
    <source>
        <dbReference type="Proteomes" id="UP000187209"/>
    </source>
</evidence>
<evidence type="ECO:0000256" key="1">
    <source>
        <dbReference type="SAM" id="MobiDB-lite"/>
    </source>
</evidence>